<feature type="transmembrane region" description="Helical" evidence="1">
    <location>
        <begin position="434"/>
        <end position="453"/>
    </location>
</feature>
<dbReference type="PANTHER" id="PTHR32063">
    <property type="match status" value="1"/>
</dbReference>
<dbReference type="EMBL" id="QJTI01000019">
    <property type="protein sequence ID" value="PYF01646.1"/>
    <property type="molecule type" value="Genomic_DNA"/>
</dbReference>
<dbReference type="Pfam" id="PF00873">
    <property type="entry name" value="ACR_tran"/>
    <property type="match status" value="1"/>
</dbReference>
<sequence length="1058" mass="115245">MRRFNLSAWAVAHPTLMLFLILVITVGGLISYQKLGRAEDPSYVIKVAVVTASWPGATAEEMQFQVADRIEKKLQELPWFDKVTTYSKPGFVAAEMVFSHATPPEQVPWLFYLVRKKMQDLKPDLPQGVLGPEVNDEYGDVDSILYTLRSESADYATMKRVAEDVRQRLLQVPNVSKVTIYGTQDERIFVDFDHIKLANLGIAPRVIFESLARQNDLAPVGIMQTSSTRIPLRTSGAYDGARAVEETPIAANGTVFRLGDIATVSRGFADPPSFLVRQRGVPALAIGIVMQRGANILKLGEDVEKLMTDVEKATPVGLTFERVANQPAVVRVAVGDFMSSFIEALAIVLAVSFVSLGWRTGVVVATSVPLVLGVVFVAMLVMGIDLQRISLGALIIALGLLVDDAIIAVEMMVVKMEQGYDRVQAASFAWESTAFPMLTGTLVTAAGFLPVGFARSGTAEYAGTIFWVVGIALLASWVVAVILTPYLGYKLLPNIPVHVGDKKSLYDSALYRRLRAAIVWSVEHRVLVVCLTVLAFVLSIVGFGKVQRQFFPTSDRPELFVELRLPEGSSIAASAEAAKRAEALLVGDPDIVTYSTYVGAGPPRFLLNVNPALPNEAYAEIVVVTTDPKARERVKARIERAAANGAVPQARVRANRLAHGPPLRFPVQFRVVGQDPNTVRSIAYQVRDLMRANPDVIEPHLDWNEQMPSVRLVIDQDRARALGLDPQTISQTLQMLVTGYTVTTVRDRTEKVAVVARAISAQRGDLGSIGDLTVLSRNGVPVPLAQVAHIEETHEEAIQWRRNRDMAITVRSDVRSGVQAPYVTSLVWAKLAELRSQLPPGYRLEIGGAFEESSKANGALFAVMPLMLVVMLTVLMLQLQSFSRLLLVLLTAPLGLIGATLGLLVFGMPFGFVALLGLIALAGMIIRNSVILVDQIEHDVSEGHPRRVAIVDATVRRARPVVLTAAAAVLAMIPLSRSSFWGPMAVAIMGGLVVATVLTLLFLPALYALWFRNSLDHSDSAQPRRASIKELIDALKLLPLTVAGWLQRDPKGGPHVKG</sequence>
<evidence type="ECO:0000256" key="1">
    <source>
        <dbReference type="SAM" id="Phobius"/>
    </source>
</evidence>
<evidence type="ECO:0000313" key="3">
    <source>
        <dbReference type="Proteomes" id="UP000248148"/>
    </source>
</evidence>
<dbReference type="Gene3D" id="3.30.70.1430">
    <property type="entry name" value="Multidrug efflux transporter AcrB pore domain"/>
    <property type="match status" value="2"/>
</dbReference>
<keyword evidence="1" id="KW-1133">Transmembrane helix</keyword>
<feature type="transmembrane region" description="Helical" evidence="1">
    <location>
        <begin position="885"/>
        <end position="918"/>
    </location>
</feature>
<feature type="transmembrane region" description="Helical" evidence="1">
    <location>
        <begin position="6"/>
        <end position="30"/>
    </location>
</feature>
<feature type="transmembrane region" description="Helical" evidence="1">
    <location>
        <begin position="391"/>
        <end position="414"/>
    </location>
</feature>
<dbReference type="GO" id="GO:0005886">
    <property type="term" value="C:plasma membrane"/>
    <property type="evidence" value="ECO:0007669"/>
    <property type="project" value="TreeGrafter"/>
</dbReference>
<proteinExistence type="predicted"/>
<feature type="transmembrane region" description="Helical" evidence="1">
    <location>
        <begin position="341"/>
        <end position="358"/>
    </location>
</feature>
<dbReference type="SUPFAM" id="SSF82714">
    <property type="entry name" value="Multidrug efflux transporter AcrB TolC docking domain, DN and DC subdomains"/>
    <property type="match status" value="2"/>
</dbReference>
<organism evidence="2 3">
    <name type="scientific">Rhodopseudomonas faecalis</name>
    <dbReference type="NCBI Taxonomy" id="99655"/>
    <lineage>
        <taxon>Bacteria</taxon>
        <taxon>Pseudomonadati</taxon>
        <taxon>Pseudomonadota</taxon>
        <taxon>Alphaproteobacteria</taxon>
        <taxon>Hyphomicrobiales</taxon>
        <taxon>Nitrobacteraceae</taxon>
        <taxon>Rhodopseudomonas</taxon>
    </lineage>
</organism>
<dbReference type="InterPro" id="IPR001036">
    <property type="entry name" value="Acrflvin-R"/>
</dbReference>
<dbReference type="SUPFAM" id="SSF82693">
    <property type="entry name" value="Multidrug efflux transporter AcrB pore domain, PN1, PN2, PC1 and PC2 subdomains"/>
    <property type="match status" value="2"/>
</dbReference>
<feature type="transmembrane region" description="Helical" evidence="1">
    <location>
        <begin position="986"/>
        <end position="1010"/>
    </location>
</feature>
<feature type="transmembrane region" description="Helical" evidence="1">
    <location>
        <begin position="859"/>
        <end position="879"/>
    </location>
</feature>
<dbReference type="Gene3D" id="3.30.70.1440">
    <property type="entry name" value="Multidrug efflux transporter AcrB pore domain"/>
    <property type="match status" value="1"/>
</dbReference>
<keyword evidence="3" id="KW-1185">Reference proteome</keyword>
<feature type="transmembrane region" description="Helical" evidence="1">
    <location>
        <begin position="465"/>
        <end position="487"/>
    </location>
</feature>
<feature type="transmembrane region" description="Helical" evidence="1">
    <location>
        <begin position="961"/>
        <end position="980"/>
    </location>
</feature>
<keyword evidence="1" id="KW-0472">Membrane</keyword>
<keyword evidence="1" id="KW-0812">Transmembrane</keyword>
<feature type="transmembrane region" description="Helical" evidence="1">
    <location>
        <begin position="364"/>
        <end position="384"/>
    </location>
</feature>
<reference evidence="2 3" key="1">
    <citation type="submission" date="2018-06" db="EMBL/GenBank/DDBJ databases">
        <title>Genomic Encyclopedia of Archaeal and Bacterial Type Strains, Phase II (KMG-II): from individual species to whole genera.</title>
        <authorList>
            <person name="Goeker M."/>
        </authorList>
    </citation>
    <scope>NUCLEOTIDE SEQUENCE [LARGE SCALE GENOMIC DNA]</scope>
    <source>
        <strain evidence="2 3">JCM 11668</strain>
    </source>
</reference>
<dbReference type="InterPro" id="IPR027463">
    <property type="entry name" value="AcrB_DN_DC_subdom"/>
</dbReference>
<dbReference type="GO" id="GO:0042910">
    <property type="term" value="F:xenobiotic transmembrane transporter activity"/>
    <property type="evidence" value="ECO:0007669"/>
    <property type="project" value="TreeGrafter"/>
</dbReference>
<dbReference type="Proteomes" id="UP000248148">
    <property type="component" value="Unassembled WGS sequence"/>
</dbReference>
<dbReference type="SUPFAM" id="SSF82866">
    <property type="entry name" value="Multidrug efflux transporter AcrB transmembrane domain"/>
    <property type="match status" value="2"/>
</dbReference>
<dbReference type="Gene3D" id="3.30.70.1320">
    <property type="entry name" value="Multidrug efflux transporter AcrB pore domain like"/>
    <property type="match status" value="1"/>
</dbReference>
<comment type="caution">
    <text evidence="2">The sequence shown here is derived from an EMBL/GenBank/DDBJ whole genome shotgun (WGS) entry which is preliminary data.</text>
</comment>
<evidence type="ECO:0000313" key="2">
    <source>
        <dbReference type="EMBL" id="PYF01646.1"/>
    </source>
</evidence>
<accession>A0A318TAH3</accession>
<feature type="transmembrane region" description="Helical" evidence="1">
    <location>
        <begin position="526"/>
        <end position="546"/>
    </location>
</feature>
<dbReference type="PANTHER" id="PTHR32063:SF18">
    <property type="entry name" value="CATION EFFLUX SYSTEM PROTEIN"/>
    <property type="match status" value="1"/>
</dbReference>
<dbReference type="Gene3D" id="1.20.1640.10">
    <property type="entry name" value="Multidrug efflux transporter AcrB transmembrane domain"/>
    <property type="match status" value="2"/>
</dbReference>
<protein>
    <submittedName>
        <fullName evidence="2">Multidrug efflux pump subunit AcrB</fullName>
    </submittedName>
</protein>
<dbReference type="AlphaFoldDB" id="A0A318TAH3"/>
<dbReference type="RefSeq" id="WP_110781846.1">
    <property type="nucleotide sequence ID" value="NZ_QJTI01000019.1"/>
</dbReference>
<dbReference type="Gene3D" id="3.30.2090.10">
    <property type="entry name" value="Multidrug efflux transporter AcrB TolC docking domain, DN and DC subdomains"/>
    <property type="match status" value="2"/>
</dbReference>
<dbReference type="PRINTS" id="PR00702">
    <property type="entry name" value="ACRIFLAVINRP"/>
</dbReference>
<gene>
    <name evidence="2" type="ORF">BJ122_11949</name>
</gene>
<dbReference type="OrthoDB" id="9798415at2"/>
<name>A0A318TAH3_9BRAD</name>